<dbReference type="EMBL" id="CAJPDS010000041">
    <property type="protein sequence ID" value="CAF9926280.1"/>
    <property type="molecule type" value="Genomic_DNA"/>
</dbReference>
<dbReference type="AlphaFoldDB" id="A0A8H3FM23"/>
<protein>
    <recommendedName>
        <fullName evidence="2">Piwi domain-containing protein</fullName>
    </recommendedName>
</protein>
<evidence type="ECO:0000313" key="3">
    <source>
        <dbReference type="EMBL" id="CAF9926280.1"/>
    </source>
</evidence>
<dbReference type="InterPro" id="IPR036085">
    <property type="entry name" value="PAZ_dom_sf"/>
</dbReference>
<dbReference type="Pfam" id="PF02171">
    <property type="entry name" value="Piwi"/>
    <property type="match status" value="1"/>
</dbReference>
<dbReference type="PANTHER" id="PTHR22891">
    <property type="entry name" value="EUKARYOTIC TRANSLATION INITIATION FACTOR 2C"/>
    <property type="match status" value="1"/>
</dbReference>
<feature type="region of interest" description="Disordered" evidence="1">
    <location>
        <begin position="1"/>
        <end position="21"/>
    </location>
</feature>
<feature type="region of interest" description="Disordered" evidence="1">
    <location>
        <begin position="72"/>
        <end position="103"/>
    </location>
</feature>
<evidence type="ECO:0000313" key="4">
    <source>
        <dbReference type="Proteomes" id="UP000664521"/>
    </source>
</evidence>
<feature type="compositionally biased region" description="Low complexity" evidence="1">
    <location>
        <begin position="1"/>
        <end position="15"/>
    </location>
</feature>
<feature type="domain" description="Piwi" evidence="2">
    <location>
        <begin position="666"/>
        <end position="1005"/>
    </location>
</feature>
<gene>
    <name evidence="3" type="ORF">HETSPECPRED_006292</name>
</gene>
<name>A0A8H3FM23_9LECA</name>
<keyword evidence="4" id="KW-1185">Reference proteome</keyword>
<dbReference type="InterPro" id="IPR036397">
    <property type="entry name" value="RNaseH_sf"/>
</dbReference>
<dbReference type="PROSITE" id="PS50822">
    <property type="entry name" value="PIWI"/>
    <property type="match status" value="1"/>
</dbReference>
<feature type="compositionally biased region" description="Polar residues" evidence="1">
    <location>
        <begin position="78"/>
        <end position="87"/>
    </location>
</feature>
<dbReference type="InterPro" id="IPR045246">
    <property type="entry name" value="Piwi_ago-like"/>
</dbReference>
<dbReference type="SMART" id="SM01163">
    <property type="entry name" value="DUF1785"/>
    <property type="match status" value="1"/>
</dbReference>
<dbReference type="CDD" id="cd04657">
    <property type="entry name" value="Piwi_ago-like"/>
    <property type="match status" value="1"/>
</dbReference>
<dbReference type="OrthoDB" id="10252740at2759"/>
<dbReference type="Gene3D" id="2.170.260.10">
    <property type="entry name" value="paz domain"/>
    <property type="match status" value="1"/>
</dbReference>
<dbReference type="Gene3D" id="3.30.420.10">
    <property type="entry name" value="Ribonuclease H-like superfamily/Ribonuclease H"/>
    <property type="match status" value="1"/>
</dbReference>
<proteinExistence type="predicted"/>
<feature type="region of interest" description="Disordered" evidence="1">
    <location>
        <begin position="118"/>
        <end position="162"/>
    </location>
</feature>
<organism evidence="3 4">
    <name type="scientific">Heterodermia speciosa</name>
    <dbReference type="NCBI Taxonomy" id="116794"/>
    <lineage>
        <taxon>Eukaryota</taxon>
        <taxon>Fungi</taxon>
        <taxon>Dikarya</taxon>
        <taxon>Ascomycota</taxon>
        <taxon>Pezizomycotina</taxon>
        <taxon>Lecanoromycetes</taxon>
        <taxon>OSLEUM clade</taxon>
        <taxon>Lecanoromycetidae</taxon>
        <taxon>Caliciales</taxon>
        <taxon>Physciaceae</taxon>
        <taxon>Heterodermia</taxon>
    </lineage>
</organism>
<sequence length="1039" mass="115918">MASSSNSLQNQQPSPALQDPIDEIAKGLALLPVRPCRGQKGFPVRLEANYFPLRLPSKFVVQRYSIEIVPPARDSSEKTSVSTATNITPPPKQPSKKASKAARKTILTGAISTGVPGAKTTLPIHSKAPGQAAIAKDAAAPSGPPPPDDSSAPDDSPVWPVPTGKKAEQIVKLFLDLPGLRPYRDAIFTDFRAILFSRQELPKGVLSLKVQYRTENNAVARPNALIYTVRLVKNARPLDLRALMEKGQGGDLTQLQFDRQELIQALNIFFLHYARSSPNRLSIGGRRSFPCQNAIPDRAQWDIGKGLWALRGAFSSVRVVDSNILVNVNLCHGAFYRAGSLVSLMENFNSARPTAELEAFLRGLRVGMTHYQDSNGTAVRPEQRVKMIVGLARRTDGMSANDNPPQGYQKPIVVRDFAGPQHVSFWYEVSGEQRWYTVLDYFRDKYHRTLNRNYPVINVGSAKKPVYVAAEVCEVIFGQLYQKKLDGIQTKAMTDGAANPNSATRKFIIDEGFKNVGLSDSNKQMKFFDIQAKPEMTKVKGRKLDDPTLQYGQNANQAVVPRNGEWNMANKQYREGKKLGNWSYLKLDVEGIPKPRLKRSPTVIGWGHVWEAMKSFYDTAKGNGLTFSTTFEEVSKVAGALTITGPDDHRLRGYLESSLEDFKVQLLVVMLPCKHIRLYQAIKRIADVELGLHTVCVVTQTFCNRSFSYYGNVALKINLKLGGINHELRDNALSVIKQTNTMVVGIDVTHPSPGSSGNCPSVAAMVASVDEKLGQWPAVLRLQRATQQVATGVKSQQTQLAPRQEIVSEIEEMLETRLDLWSSKNGKALPQNILVYRDGVSEGQYKAVIEQEIAAIQRRCGNIYKLRNQNRPRITFIVVAKRHHTRFFPPPDEQPRHIEGGVNPRNGTIVDNGVTDDRKWDFFLQSHTPLQGTARPAHYVVLRNDIFTPQQVKDYPSQYRNVADIVESVTYNLCWLYGRTTRAVSYCTPAYYADRACERARCYLSGYFDDGSSDGNAQRQARQGDVEVKSPLTDTMFYI</sequence>
<dbReference type="InterPro" id="IPR003165">
    <property type="entry name" value="Piwi"/>
</dbReference>
<dbReference type="SUPFAM" id="SSF101690">
    <property type="entry name" value="PAZ domain"/>
    <property type="match status" value="1"/>
</dbReference>
<dbReference type="Pfam" id="PF08699">
    <property type="entry name" value="ArgoL1"/>
    <property type="match status" value="1"/>
</dbReference>
<accession>A0A8H3FM23</accession>
<dbReference type="Gene3D" id="3.40.50.2300">
    <property type="match status" value="1"/>
</dbReference>
<dbReference type="Proteomes" id="UP000664521">
    <property type="component" value="Unassembled WGS sequence"/>
</dbReference>
<dbReference type="CDD" id="cd02846">
    <property type="entry name" value="PAZ_argonaute_like"/>
    <property type="match status" value="1"/>
</dbReference>
<dbReference type="GO" id="GO:0003723">
    <property type="term" value="F:RNA binding"/>
    <property type="evidence" value="ECO:0007669"/>
    <property type="project" value="InterPro"/>
</dbReference>
<dbReference type="InterPro" id="IPR012337">
    <property type="entry name" value="RNaseH-like_sf"/>
</dbReference>
<dbReference type="SMART" id="SM00950">
    <property type="entry name" value="Piwi"/>
    <property type="match status" value="1"/>
</dbReference>
<dbReference type="InterPro" id="IPR003100">
    <property type="entry name" value="PAZ_dom"/>
</dbReference>
<dbReference type="InterPro" id="IPR014811">
    <property type="entry name" value="ArgoL1"/>
</dbReference>
<evidence type="ECO:0000259" key="2">
    <source>
        <dbReference type="PROSITE" id="PS50822"/>
    </source>
</evidence>
<feature type="compositionally biased region" description="Basic residues" evidence="1">
    <location>
        <begin position="94"/>
        <end position="103"/>
    </location>
</feature>
<evidence type="ECO:0000256" key="1">
    <source>
        <dbReference type="SAM" id="MobiDB-lite"/>
    </source>
</evidence>
<comment type="caution">
    <text evidence="3">The sequence shown here is derived from an EMBL/GenBank/DDBJ whole genome shotgun (WGS) entry which is preliminary data.</text>
</comment>
<reference evidence="3" key="1">
    <citation type="submission" date="2021-03" db="EMBL/GenBank/DDBJ databases">
        <authorList>
            <person name="Tagirdzhanova G."/>
        </authorList>
    </citation>
    <scope>NUCLEOTIDE SEQUENCE</scope>
</reference>
<dbReference type="Pfam" id="PF02170">
    <property type="entry name" value="PAZ"/>
    <property type="match status" value="1"/>
</dbReference>
<dbReference type="SUPFAM" id="SSF53098">
    <property type="entry name" value="Ribonuclease H-like"/>
    <property type="match status" value="1"/>
</dbReference>